<evidence type="ECO:0000259" key="2">
    <source>
        <dbReference type="PROSITE" id="PS50943"/>
    </source>
</evidence>
<dbReference type="PROSITE" id="PS50943">
    <property type="entry name" value="HTH_CROC1"/>
    <property type="match status" value="1"/>
</dbReference>
<reference evidence="3" key="2">
    <citation type="submission" date="2021-04" db="EMBL/GenBank/DDBJ databases">
        <authorList>
            <person name="Gilroy R."/>
        </authorList>
    </citation>
    <scope>NUCLEOTIDE SEQUENCE</scope>
    <source>
        <strain evidence="3">742</strain>
    </source>
</reference>
<name>A0A9E2NQW3_9FIRM</name>
<dbReference type="PANTHER" id="PTHR46558:SF11">
    <property type="entry name" value="HTH-TYPE TRANSCRIPTIONAL REGULATOR XRE"/>
    <property type="match status" value="1"/>
</dbReference>
<dbReference type="CDD" id="cd00093">
    <property type="entry name" value="HTH_XRE"/>
    <property type="match status" value="1"/>
</dbReference>
<feature type="domain" description="HTH cro/C1-type" evidence="2">
    <location>
        <begin position="8"/>
        <end position="62"/>
    </location>
</feature>
<dbReference type="SMART" id="SM00530">
    <property type="entry name" value="HTH_XRE"/>
    <property type="match status" value="1"/>
</dbReference>
<dbReference type="InterPro" id="IPR010982">
    <property type="entry name" value="Lambda_DNA-bd_dom_sf"/>
</dbReference>
<organism evidence="3 4">
    <name type="scientific">Candidatus Faecalibacterium intestinavium</name>
    <dbReference type="NCBI Taxonomy" id="2838580"/>
    <lineage>
        <taxon>Bacteria</taxon>
        <taxon>Bacillati</taxon>
        <taxon>Bacillota</taxon>
        <taxon>Clostridia</taxon>
        <taxon>Eubacteriales</taxon>
        <taxon>Oscillospiraceae</taxon>
        <taxon>Faecalibacterium</taxon>
    </lineage>
</organism>
<evidence type="ECO:0000313" key="3">
    <source>
        <dbReference type="EMBL" id="MBU3819820.1"/>
    </source>
</evidence>
<proteinExistence type="predicted"/>
<protein>
    <submittedName>
        <fullName evidence="3">Helix-turn-helix domain-containing protein</fullName>
    </submittedName>
</protein>
<accession>A0A9E2NQW3</accession>
<dbReference type="InterPro" id="IPR001387">
    <property type="entry name" value="Cro/C1-type_HTH"/>
</dbReference>
<dbReference type="AlphaFoldDB" id="A0A9E2NQW3"/>
<dbReference type="PANTHER" id="PTHR46558">
    <property type="entry name" value="TRACRIPTIONAL REGULATORY PROTEIN-RELATED-RELATED"/>
    <property type="match status" value="1"/>
</dbReference>
<evidence type="ECO:0000313" key="4">
    <source>
        <dbReference type="Proteomes" id="UP000824178"/>
    </source>
</evidence>
<comment type="caution">
    <text evidence="3">The sequence shown here is derived from an EMBL/GenBank/DDBJ whole genome shotgun (WGS) entry which is preliminary data.</text>
</comment>
<dbReference type="Gene3D" id="1.10.260.40">
    <property type="entry name" value="lambda repressor-like DNA-binding domains"/>
    <property type="match status" value="1"/>
</dbReference>
<sequence length="96" mass="10644">MVDFGDKLKALRKRASLSQEQLAQQLGVTKGMVSSYETSMRMPSYPVLLKIARLFHVSTDALLGLEEGDRIDLAGLTEKQKALVCDIVTQFRGRSS</sequence>
<dbReference type="GO" id="GO:0003677">
    <property type="term" value="F:DNA binding"/>
    <property type="evidence" value="ECO:0007669"/>
    <property type="project" value="UniProtKB-KW"/>
</dbReference>
<dbReference type="SUPFAM" id="SSF47413">
    <property type="entry name" value="lambda repressor-like DNA-binding domains"/>
    <property type="match status" value="1"/>
</dbReference>
<keyword evidence="1" id="KW-0238">DNA-binding</keyword>
<dbReference type="EMBL" id="JAHLFH010000116">
    <property type="protein sequence ID" value="MBU3819820.1"/>
    <property type="molecule type" value="Genomic_DNA"/>
</dbReference>
<evidence type="ECO:0000256" key="1">
    <source>
        <dbReference type="ARBA" id="ARBA00023125"/>
    </source>
</evidence>
<dbReference type="Pfam" id="PF01381">
    <property type="entry name" value="HTH_3"/>
    <property type="match status" value="1"/>
</dbReference>
<reference evidence="3" key="1">
    <citation type="journal article" date="2021" name="PeerJ">
        <title>Extensive microbial diversity within the chicken gut microbiome revealed by metagenomics and culture.</title>
        <authorList>
            <person name="Gilroy R."/>
            <person name="Ravi A."/>
            <person name="Getino M."/>
            <person name="Pursley I."/>
            <person name="Horton D.L."/>
            <person name="Alikhan N.F."/>
            <person name="Baker D."/>
            <person name="Gharbi K."/>
            <person name="Hall N."/>
            <person name="Watson M."/>
            <person name="Adriaenssens E.M."/>
            <person name="Foster-Nyarko E."/>
            <person name="Jarju S."/>
            <person name="Secka A."/>
            <person name="Antonio M."/>
            <person name="Oren A."/>
            <person name="Chaudhuri R.R."/>
            <person name="La Ragione R."/>
            <person name="Hildebrand F."/>
            <person name="Pallen M.J."/>
        </authorList>
    </citation>
    <scope>NUCLEOTIDE SEQUENCE</scope>
    <source>
        <strain evidence="3">742</strain>
    </source>
</reference>
<gene>
    <name evidence="3" type="ORF">H9864_05555</name>
</gene>
<dbReference type="Proteomes" id="UP000824178">
    <property type="component" value="Unassembled WGS sequence"/>
</dbReference>